<evidence type="ECO:0000313" key="16">
    <source>
        <dbReference type="Proteomes" id="UP000614410"/>
    </source>
</evidence>
<dbReference type="SUPFAM" id="SSF161098">
    <property type="entry name" value="MetI-like"/>
    <property type="match status" value="1"/>
</dbReference>
<evidence type="ECO:0000256" key="10">
    <source>
        <dbReference type="ARBA" id="ARBA00024202"/>
    </source>
</evidence>
<dbReference type="Gene3D" id="1.10.3720.10">
    <property type="entry name" value="MetI-like"/>
    <property type="match status" value="1"/>
</dbReference>
<feature type="transmembrane region" description="Helical" evidence="12">
    <location>
        <begin position="275"/>
        <end position="298"/>
    </location>
</feature>
<dbReference type="Pfam" id="PF00528">
    <property type="entry name" value="BPD_transp_1"/>
    <property type="match status" value="1"/>
</dbReference>
<evidence type="ECO:0000256" key="6">
    <source>
        <dbReference type="ARBA" id="ARBA00022856"/>
    </source>
</evidence>
<evidence type="ECO:0000256" key="9">
    <source>
        <dbReference type="ARBA" id="ARBA00023136"/>
    </source>
</evidence>
<dbReference type="CDD" id="cd06261">
    <property type="entry name" value="TM_PBP2"/>
    <property type="match status" value="1"/>
</dbReference>
<dbReference type="GO" id="GO:0015031">
    <property type="term" value="P:protein transport"/>
    <property type="evidence" value="ECO:0007669"/>
    <property type="project" value="UniProtKB-KW"/>
</dbReference>
<reference evidence="15 16" key="1">
    <citation type="submission" date="2020-10" db="EMBL/GenBank/DDBJ databases">
        <title>Ca. Dormibacterota MAGs.</title>
        <authorList>
            <person name="Montgomery K."/>
        </authorList>
    </citation>
    <scope>NUCLEOTIDE SEQUENCE [LARGE SCALE GENOMIC DNA]</scope>
    <source>
        <strain evidence="15">Mitchell_Peninsula_5</strain>
    </source>
</reference>
<comment type="caution">
    <text evidence="15">The sequence shown here is derived from an EMBL/GenBank/DDBJ whole genome shotgun (WGS) entry which is preliminary data.</text>
</comment>
<evidence type="ECO:0000256" key="3">
    <source>
        <dbReference type="ARBA" id="ARBA00022475"/>
    </source>
</evidence>
<dbReference type="PROSITE" id="PS50928">
    <property type="entry name" value="ABC_TM1"/>
    <property type="match status" value="1"/>
</dbReference>
<dbReference type="InterPro" id="IPR050366">
    <property type="entry name" value="BP-dependent_transpt_permease"/>
</dbReference>
<evidence type="ECO:0000256" key="11">
    <source>
        <dbReference type="ARBA" id="ARBA00072251"/>
    </source>
</evidence>
<comment type="similarity">
    <text evidence="10">Belongs to the binding-protein-dependent transport system permease family. OppBC subfamily.</text>
</comment>
<proteinExistence type="inferred from homology"/>
<keyword evidence="5 12" id="KW-0812">Transmembrane</keyword>
<keyword evidence="8 12" id="KW-1133">Transmembrane helix</keyword>
<dbReference type="InterPro" id="IPR025966">
    <property type="entry name" value="OppC_N"/>
</dbReference>
<feature type="transmembrane region" description="Helical" evidence="12">
    <location>
        <begin position="173"/>
        <end position="191"/>
    </location>
</feature>
<organism evidence="15 16">
    <name type="scientific">Candidatus Amunia macphersoniae</name>
    <dbReference type="NCBI Taxonomy" id="3127014"/>
    <lineage>
        <taxon>Bacteria</taxon>
        <taxon>Bacillati</taxon>
        <taxon>Candidatus Dormiibacterota</taxon>
        <taxon>Candidatus Dormibacteria</taxon>
        <taxon>Candidatus Aeolococcales</taxon>
        <taxon>Candidatus Aeolococcaceae</taxon>
        <taxon>Candidatus Amunia</taxon>
    </lineage>
</organism>
<protein>
    <recommendedName>
        <fullName evidence="11">Oligopeptide transport system permease protein OppC</fullName>
    </recommendedName>
</protein>
<evidence type="ECO:0000256" key="2">
    <source>
        <dbReference type="ARBA" id="ARBA00022448"/>
    </source>
</evidence>
<comment type="subcellular location">
    <subcellularLocation>
        <location evidence="1">Cell inner membrane</location>
        <topology evidence="1">Multi-pass membrane protein</topology>
    </subcellularLocation>
    <subcellularLocation>
        <location evidence="12">Cell membrane</location>
        <topology evidence="12">Multi-pass membrane protein</topology>
    </subcellularLocation>
</comment>
<dbReference type="PANTHER" id="PTHR43386">
    <property type="entry name" value="OLIGOPEPTIDE TRANSPORT SYSTEM PERMEASE PROTEIN APPC"/>
    <property type="match status" value="1"/>
</dbReference>
<evidence type="ECO:0000256" key="13">
    <source>
        <dbReference type="SAM" id="MobiDB-lite"/>
    </source>
</evidence>
<dbReference type="Pfam" id="PF12911">
    <property type="entry name" value="OppC_N"/>
    <property type="match status" value="1"/>
</dbReference>
<evidence type="ECO:0000256" key="4">
    <source>
        <dbReference type="ARBA" id="ARBA00022519"/>
    </source>
</evidence>
<feature type="transmembrane region" description="Helical" evidence="12">
    <location>
        <begin position="47"/>
        <end position="68"/>
    </location>
</feature>
<feature type="region of interest" description="Disordered" evidence="13">
    <location>
        <begin position="1"/>
        <end position="22"/>
    </location>
</feature>
<evidence type="ECO:0000256" key="5">
    <source>
        <dbReference type="ARBA" id="ARBA00022692"/>
    </source>
</evidence>
<keyword evidence="7" id="KW-0653">Protein transport</keyword>
<accession>A0A934NA97</accession>
<keyword evidence="9 12" id="KW-0472">Membrane</keyword>
<feature type="domain" description="ABC transmembrane type-1" evidence="14">
    <location>
        <begin position="108"/>
        <end position="298"/>
    </location>
</feature>
<feature type="transmembrane region" description="Helical" evidence="12">
    <location>
        <begin position="147"/>
        <end position="167"/>
    </location>
</feature>
<evidence type="ECO:0000256" key="7">
    <source>
        <dbReference type="ARBA" id="ARBA00022927"/>
    </source>
</evidence>
<dbReference type="EMBL" id="JAEKNN010000053">
    <property type="protein sequence ID" value="MBJ7609907.1"/>
    <property type="molecule type" value="Genomic_DNA"/>
</dbReference>
<dbReference type="GO" id="GO:0055085">
    <property type="term" value="P:transmembrane transport"/>
    <property type="evidence" value="ECO:0007669"/>
    <property type="project" value="InterPro"/>
</dbReference>
<dbReference type="Proteomes" id="UP000614410">
    <property type="component" value="Unassembled WGS sequence"/>
</dbReference>
<feature type="transmembrane region" description="Helical" evidence="12">
    <location>
        <begin position="108"/>
        <end position="135"/>
    </location>
</feature>
<keyword evidence="6" id="KW-0571">Peptide transport</keyword>
<dbReference type="AlphaFoldDB" id="A0A934NA97"/>
<evidence type="ECO:0000259" key="14">
    <source>
        <dbReference type="PROSITE" id="PS50928"/>
    </source>
</evidence>
<evidence type="ECO:0000256" key="8">
    <source>
        <dbReference type="ARBA" id="ARBA00022989"/>
    </source>
</evidence>
<sequence>MTTITTGLNMGPPIAPPGSPEATDYSIAPEQVSLWQDAWRRFRRNKLSMLGIFVFAVVLITALVSIFWTPYSLYQQGLADITDPLSRSHPFGVDSSGRDVLSYIMKGALVAIEVGVLSAVITSLVGISAGLLAGYFRGWVDSLVSGITYIGYGIPNLLIAFLILFIFQRQSLLNVIIALSVTSWMDMARLVRGQTLALREREYVEAARATGTKDFAIMVRHVLPNALGPIIVQATFLIPQAILFEAFLSFLGFGLPSPDPSWGAMVSTGLADRFLAYHTMIVPSIALLVTLMAVNFIGDGLRDALDPRLKR</sequence>
<dbReference type="InterPro" id="IPR035906">
    <property type="entry name" value="MetI-like_sf"/>
</dbReference>
<dbReference type="PANTHER" id="PTHR43386:SF2">
    <property type="entry name" value="OLIGOPEPTIDE TRANSPORT SYSTEM PERMEASE PROTEIN OPPC"/>
    <property type="match status" value="1"/>
</dbReference>
<evidence type="ECO:0000256" key="1">
    <source>
        <dbReference type="ARBA" id="ARBA00004429"/>
    </source>
</evidence>
<keyword evidence="4" id="KW-0997">Cell inner membrane</keyword>
<name>A0A934NA97_9BACT</name>
<dbReference type="InterPro" id="IPR000515">
    <property type="entry name" value="MetI-like"/>
</dbReference>
<gene>
    <name evidence="15" type="ORF">JF887_10840</name>
</gene>
<feature type="transmembrane region" description="Helical" evidence="12">
    <location>
        <begin position="230"/>
        <end position="255"/>
    </location>
</feature>
<keyword evidence="2 12" id="KW-0813">Transport</keyword>
<dbReference type="GO" id="GO:0005886">
    <property type="term" value="C:plasma membrane"/>
    <property type="evidence" value="ECO:0007669"/>
    <property type="project" value="UniProtKB-SubCell"/>
</dbReference>
<evidence type="ECO:0000313" key="15">
    <source>
        <dbReference type="EMBL" id="MBJ7609907.1"/>
    </source>
</evidence>
<evidence type="ECO:0000256" key="12">
    <source>
        <dbReference type="RuleBase" id="RU363032"/>
    </source>
</evidence>
<dbReference type="GO" id="GO:0015833">
    <property type="term" value="P:peptide transport"/>
    <property type="evidence" value="ECO:0007669"/>
    <property type="project" value="UniProtKB-KW"/>
</dbReference>
<keyword evidence="3" id="KW-1003">Cell membrane</keyword>